<protein>
    <submittedName>
        <fullName evidence="2">Cystine transporter subunit</fullName>
    </submittedName>
</protein>
<dbReference type="EMBL" id="LR134473">
    <property type="protein sequence ID" value="VEI03171.1"/>
    <property type="molecule type" value="Genomic_DNA"/>
</dbReference>
<dbReference type="Gene3D" id="3.40.190.10">
    <property type="entry name" value="Periplasmic binding protein-like II"/>
    <property type="match status" value="1"/>
</dbReference>
<dbReference type="OrthoDB" id="6150901at2"/>
<dbReference type="Pfam" id="PF00497">
    <property type="entry name" value="SBP_bac_3"/>
    <property type="match status" value="1"/>
</dbReference>
<reference evidence="2 3" key="1">
    <citation type="submission" date="2018-12" db="EMBL/GenBank/DDBJ databases">
        <authorList>
            <consortium name="Pathogen Informatics"/>
        </authorList>
    </citation>
    <scope>NUCLEOTIDE SEQUENCE [LARGE SCALE GENOMIC DNA]</scope>
    <source>
        <strain evidence="2 3">NCTC13652</strain>
    </source>
</reference>
<organism evidence="2 3">
    <name type="scientific">Acidipropionibacterium jensenii</name>
    <dbReference type="NCBI Taxonomy" id="1749"/>
    <lineage>
        <taxon>Bacteria</taxon>
        <taxon>Bacillati</taxon>
        <taxon>Actinomycetota</taxon>
        <taxon>Actinomycetes</taxon>
        <taxon>Propionibacteriales</taxon>
        <taxon>Propionibacteriaceae</taxon>
        <taxon>Acidipropionibacterium</taxon>
    </lineage>
</organism>
<dbReference type="RefSeq" id="WP_028703908.1">
    <property type="nucleotide sequence ID" value="NZ_LR134473.1"/>
</dbReference>
<gene>
    <name evidence="2" type="ORF">NCTC13652_01370</name>
</gene>
<dbReference type="STRING" id="1122997.GCA_000425285_02683"/>
<keyword evidence="3" id="KW-1185">Reference proteome</keyword>
<dbReference type="Proteomes" id="UP000277858">
    <property type="component" value="Chromosome"/>
</dbReference>
<accession>A0A3S4UQY8</accession>
<sequence>MTRRWAQRAAIALLASVVLVVGAGCGAQYPRDTHGSLRAATGGSLRVGVSANPPWTEVGADGEVGGSEARLVESYAASIGATVRWRVGAESVLAEEIDWGQLDVVIGGLTASSPWTEKMAFTRPYATVQSPNGDSVKLVMATRPGENALLVSLERFLAHQDRR</sequence>
<name>A0A3S4UQY8_9ACTN</name>
<evidence type="ECO:0000313" key="3">
    <source>
        <dbReference type="Proteomes" id="UP000277858"/>
    </source>
</evidence>
<evidence type="ECO:0000259" key="1">
    <source>
        <dbReference type="Pfam" id="PF00497"/>
    </source>
</evidence>
<dbReference type="PROSITE" id="PS51257">
    <property type="entry name" value="PROKAR_LIPOPROTEIN"/>
    <property type="match status" value="1"/>
</dbReference>
<dbReference type="AlphaFoldDB" id="A0A3S4UQY8"/>
<dbReference type="SUPFAM" id="SSF53850">
    <property type="entry name" value="Periplasmic binding protein-like II"/>
    <property type="match status" value="1"/>
</dbReference>
<proteinExistence type="predicted"/>
<evidence type="ECO:0000313" key="2">
    <source>
        <dbReference type="EMBL" id="VEI03171.1"/>
    </source>
</evidence>
<dbReference type="InterPro" id="IPR001638">
    <property type="entry name" value="Solute-binding_3/MltF_N"/>
</dbReference>
<feature type="domain" description="Solute-binding protein family 3/N-terminal" evidence="1">
    <location>
        <begin position="45"/>
        <end position="129"/>
    </location>
</feature>